<name>A0A1H7CCX6_9ACTN</name>
<dbReference type="EMBL" id="FNYV01000009">
    <property type="protein sequence ID" value="SEJ87541.1"/>
    <property type="molecule type" value="Genomic_DNA"/>
</dbReference>
<keyword evidence="1" id="KW-0812">Transmembrane</keyword>
<organism evidence="2 3">
    <name type="scientific">Micromonospora phaseoli</name>
    <dbReference type="NCBI Taxonomy" id="1144548"/>
    <lineage>
        <taxon>Bacteria</taxon>
        <taxon>Bacillati</taxon>
        <taxon>Actinomycetota</taxon>
        <taxon>Actinomycetes</taxon>
        <taxon>Micromonosporales</taxon>
        <taxon>Micromonosporaceae</taxon>
        <taxon>Micromonospora</taxon>
    </lineage>
</organism>
<gene>
    <name evidence="2" type="ORF">SAMN05443287_10986</name>
</gene>
<evidence type="ECO:0008006" key="4">
    <source>
        <dbReference type="Google" id="ProtNLM"/>
    </source>
</evidence>
<keyword evidence="1" id="KW-1133">Transmembrane helix</keyword>
<feature type="transmembrane region" description="Helical" evidence="1">
    <location>
        <begin position="81"/>
        <end position="101"/>
    </location>
</feature>
<reference evidence="3" key="1">
    <citation type="submission" date="2016-10" db="EMBL/GenBank/DDBJ databases">
        <authorList>
            <person name="Varghese N."/>
            <person name="Submissions S."/>
        </authorList>
    </citation>
    <scope>NUCLEOTIDE SEQUENCE [LARGE SCALE GENOMIC DNA]</scope>
    <source>
        <strain evidence="3">CGMCC 4.7038</strain>
    </source>
</reference>
<protein>
    <recommendedName>
        <fullName evidence="4">Membrane-anchored ribosome-binding protein, inhibits growth in stationary phase, ElaB/YqjD/DUF883 family</fullName>
    </recommendedName>
</protein>
<evidence type="ECO:0000313" key="2">
    <source>
        <dbReference type="EMBL" id="SEJ87541.1"/>
    </source>
</evidence>
<keyword evidence="1" id="KW-0472">Membrane</keyword>
<accession>A0A1H7CCX6</accession>
<dbReference type="Proteomes" id="UP000198707">
    <property type="component" value="Unassembled WGS sequence"/>
</dbReference>
<dbReference type="RefSeq" id="WP_092381904.1">
    <property type="nucleotide sequence ID" value="NZ_BOPI01000016.1"/>
</dbReference>
<keyword evidence="3" id="KW-1185">Reference proteome</keyword>
<dbReference type="OrthoDB" id="3404494at2"/>
<evidence type="ECO:0000313" key="3">
    <source>
        <dbReference type="Proteomes" id="UP000198707"/>
    </source>
</evidence>
<proteinExistence type="predicted"/>
<dbReference type="STRING" id="1144548.SAMN05443287_10986"/>
<sequence>MFGTNLLERRSKPERIADQAWHHLVSAVSTAGDSIRDTARSARHNSAGLADDAGDLMGSAADEARHRAVRAFDALAGRRPALPWTLLIGAALVGAAVGWAAGTAARAAGSRDGALEDIEFVDVQRPDSPADPANPAN</sequence>
<dbReference type="AlphaFoldDB" id="A0A1H7CCX6"/>
<evidence type="ECO:0000256" key="1">
    <source>
        <dbReference type="SAM" id="Phobius"/>
    </source>
</evidence>